<dbReference type="PANTHER" id="PTHR47506:SF6">
    <property type="entry name" value="HTH-TYPE TRANSCRIPTIONAL REPRESSOR NEMR"/>
    <property type="match status" value="1"/>
</dbReference>
<dbReference type="Gene3D" id="1.10.10.60">
    <property type="entry name" value="Homeodomain-like"/>
    <property type="match status" value="1"/>
</dbReference>
<evidence type="ECO:0000313" key="7">
    <source>
        <dbReference type="Proteomes" id="UP000664109"/>
    </source>
</evidence>
<dbReference type="InterPro" id="IPR036271">
    <property type="entry name" value="Tet_transcr_reg_TetR-rel_C_sf"/>
</dbReference>
<reference evidence="6 7" key="1">
    <citation type="journal article" date="2016" name="Arch. Microbiol.">
        <title>Streptomyces zhihengii sp. nov., isolated from rhizospheric soil of Psammosilene tunicoides.</title>
        <authorList>
            <person name="Huang M.J."/>
            <person name="Fei J.J."/>
            <person name="Salam N."/>
            <person name="Kim C.J."/>
            <person name="Hozzein W.N."/>
            <person name="Xiao M."/>
            <person name="Huang H.Q."/>
            <person name="Li W.J."/>
        </authorList>
    </citation>
    <scope>NUCLEOTIDE SEQUENCE [LARGE SCALE GENOMIC DNA]</scope>
    <source>
        <strain evidence="6 7">YIM T102</strain>
    </source>
</reference>
<evidence type="ECO:0000313" key="6">
    <source>
        <dbReference type="EMBL" id="MBM9618008.1"/>
    </source>
</evidence>
<dbReference type="InterPro" id="IPR011075">
    <property type="entry name" value="TetR_C"/>
</dbReference>
<dbReference type="Gene3D" id="1.10.357.10">
    <property type="entry name" value="Tetracycline Repressor, domain 2"/>
    <property type="match status" value="1"/>
</dbReference>
<protein>
    <submittedName>
        <fullName evidence="6">TetR/AcrR family transcriptional regulator</fullName>
    </submittedName>
</protein>
<feature type="DNA-binding region" description="H-T-H motif" evidence="4">
    <location>
        <begin position="37"/>
        <end position="56"/>
    </location>
</feature>
<evidence type="ECO:0000256" key="4">
    <source>
        <dbReference type="PROSITE-ProRule" id="PRU00335"/>
    </source>
</evidence>
<feature type="domain" description="HTH tetR-type" evidence="5">
    <location>
        <begin position="14"/>
        <end position="74"/>
    </location>
</feature>
<comment type="caution">
    <text evidence="6">The sequence shown here is derived from an EMBL/GenBank/DDBJ whole genome shotgun (WGS) entry which is preliminary data.</text>
</comment>
<dbReference type="RefSeq" id="WP_205372326.1">
    <property type="nucleotide sequence ID" value="NZ_JAFEJA010000001.1"/>
</dbReference>
<keyword evidence="3" id="KW-0804">Transcription</keyword>
<keyword evidence="1" id="KW-0805">Transcription regulation</keyword>
<dbReference type="PANTHER" id="PTHR47506">
    <property type="entry name" value="TRANSCRIPTIONAL REGULATORY PROTEIN"/>
    <property type="match status" value="1"/>
</dbReference>
<evidence type="ECO:0000256" key="3">
    <source>
        <dbReference type="ARBA" id="ARBA00023163"/>
    </source>
</evidence>
<name>A0ABS2UL32_9ACTN</name>
<evidence type="ECO:0000259" key="5">
    <source>
        <dbReference type="PROSITE" id="PS50977"/>
    </source>
</evidence>
<accession>A0ABS2UL32</accession>
<proteinExistence type="predicted"/>
<dbReference type="Pfam" id="PF00440">
    <property type="entry name" value="TetR_N"/>
    <property type="match status" value="1"/>
</dbReference>
<keyword evidence="2 4" id="KW-0238">DNA-binding</keyword>
<dbReference type="Proteomes" id="UP000664109">
    <property type="component" value="Unassembled WGS sequence"/>
</dbReference>
<dbReference type="SUPFAM" id="SSF48498">
    <property type="entry name" value="Tetracyclin repressor-like, C-terminal domain"/>
    <property type="match status" value="1"/>
</dbReference>
<organism evidence="6 7">
    <name type="scientific">Streptomyces zhihengii</name>
    <dbReference type="NCBI Taxonomy" id="1818004"/>
    <lineage>
        <taxon>Bacteria</taxon>
        <taxon>Bacillati</taxon>
        <taxon>Actinomycetota</taxon>
        <taxon>Actinomycetes</taxon>
        <taxon>Kitasatosporales</taxon>
        <taxon>Streptomycetaceae</taxon>
        <taxon>Streptomyces</taxon>
    </lineage>
</organism>
<dbReference type="PROSITE" id="PS50977">
    <property type="entry name" value="HTH_TETR_2"/>
    <property type="match status" value="1"/>
</dbReference>
<dbReference type="InterPro" id="IPR001647">
    <property type="entry name" value="HTH_TetR"/>
</dbReference>
<sequence>MADVRTDGRIERGDRTRRLILRRTVDIASVEGLEGLSLGRLATELGLSKSGVFALFGSKEDLQLATVRAAGRIFLDHVVVPVAELAPGTDRVWRLCTGWLAYSRDRVFRGGCFFAFVSAEYASREGRVRDAVAAARAEWHSFLERTLSEARQAGELSRDADVPQLAFEIAALLEAANTASVLDGDPSGYGKAASGILSRLRASATAAARLPSEV</sequence>
<dbReference type="Pfam" id="PF16925">
    <property type="entry name" value="TetR_C_13"/>
    <property type="match status" value="1"/>
</dbReference>
<dbReference type="InterPro" id="IPR009057">
    <property type="entry name" value="Homeodomain-like_sf"/>
</dbReference>
<dbReference type="EMBL" id="JAFEJA010000001">
    <property type="protein sequence ID" value="MBM9618008.1"/>
    <property type="molecule type" value="Genomic_DNA"/>
</dbReference>
<evidence type="ECO:0000256" key="1">
    <source>
        <dbReference type="ARBA" id="ARBA00023015"/>
    </source>
</evidence>
<evidence type="ECO:0000256" key="2">
    <source>
        <dbReference type="ARBA" id="ARBA00023125"/>
    </source>
</evidence>
<keyword evidence="7" id="KW-1185">Reference proteome</keyword>
<dbReference type="SUPFAM" id="SSF46689">
    <property type="entry name" value="Homeodomain-like"/>
    <property type="match status" value="1"/>
</dbReference>
<gene>
    <name evidence="6" type="ORF">JE024_04500</name>
</gene>